<proteinExistence type="predicted"/>
<accession>A0AAE1KUQ3</accession>
<dbReference type="EMBL" id="JAWQEG010001077">
    <property type="protein sequence ID" value="KAK3882595.1"/>
    <property type="molecule type" value="Genomic_DNA"/>
</dbReference>
<sequence>MTTASFWSSSTPQEFHRHDLERAFPGAPDDPLPSYDWKTQNPRVHKKSPLTALLDSPPESTVDDIGKIYHGSSLPCAVAAAQSYLDDGAVPLLLR</sequence>
<feature type="region of interest" description="Disordered" evidence="1">
    <location>
        <begin position="22"/>
        <end position="42"/>
    </location>
</feature>
<dbReference type="Proteomes" id="UP001286313">
    <property type="component" value="Unassembled WGS sequence"/>
</dbReference>
<evidence type="ECO:0000313" key="3">
    <source>
        <dbReference type="Proteomes" id="UP001286313"/>
    </source>
</evidence>
<dbReference type="AlphaFoldDB" id="A0AAE1KUQ3"/>
<name>A0AAE1KUQ3_PETCI</name>
<gene>
    <name evidence="2" type="ORF">Pcinc_013042</name>
</gene>
<organism evidence="2 3">
    <name type="scientific">Petrolisthes cinctipes</name>
    <name type="common">Flat porcelain crab</name>
    <dbReference type="NCBI Taxonomy" id="88211"/>
    <lineage>
        <taxon>Eukaryota</taxon>
        <taxon>Metazoa</taxon>
        <taxon>Ecdysozoa</taxon>
        <taxon>Arthropoda</taxon>
        <taxon>Crustacea</taxon>
        <taxon>Multicrustacea</taxon>
        <taxon>Malacostraca</taxon>
        <taxon>Eumalacostraca</taxon>
        <taxon>Eucarida</taxon>
        <taxon>Decapoda</taxon>
        <taxon>Pleocyemata</taxon>
        <taxon>Anomura</taxon>
        <taxon>Galatheoidea</taxon>
        <taxon>Porcellanidae</taxon>
        <taxon>Petrolisthes</taxon>
    </lineage>
</organism>
<protein>
    <submittedName>
        <fullName evidence="2">Uncharacterized protein</fullName>
    </submittedName>
</protein>
<reference evidence="2" key="1">
    <citation type="submission" date="2023-10" db="EMBL/GenBank/DDBJ databases">
        <title>Genome assemblies of two species of porcelain crab, Petrolisthes cinctipes and Petrolisthes manimaculis (Anomura: Porcellanidae).</title>
        <authorList>
            <person name="Angst P."/>
        </authorList>
    </citation>
    <scope>NUCLEOTIDE SEQUENCE</scope>
    <source>
        <strain evidence="2">PB745_01</strain>
        <tissue evidence="2">Gill</tissue>
    </source>
</reference>
<keyword evidence="3" id="KW-1185">Reference proteome</keyword>
<evidence type="ECO:0000256" key="1">
    <source>
        <dbReference type="SAM" id="MobiDB-lite"/>
    </source>
</evidence>
<evidence type="ECO:0000313" key="2">
    <source>
        <dbReference type="EMBL" id="KAK3882595.1"/>
    </source>
</evidence>
<comment type="caution">
    <text evidence="2">The sequence shown here is derived from an EMBL/GenBank/DDBJ whole genome shotgun (WGS) entry which is preliminary data.</text>
</comment>